<comment type="similarity">
    <text evidence="3">Belongs to the short-chain dehydrogenases/reductases (SDR) family.</text>
</comment>
<evidence type="ECO:0000256" key="2">
    <source>
        <dbReference type="ARBA" id="ARBA00023002"/>
    </source>
</evidence>
<dbReference type="PROSITE" id="PS00061">
    <property type="entry name" value="ADH_SHORT"/>
    <property type="match status" value="1"/>
</dbReference>
<accession>A0A0C9LVE5</accession>
<dbReference type="AlphaFoldDB" id="A0A0C9LVE5"/>
<dbReference type="InterPro" id="IPR002347">
    <property type="entry name" value="SDR_fam"/>
</dbReference>
<dbReference type="STRING" id="91626.A0A0C9LVE5"/>
<protein>
    <submittedName>
        <fullName evidence="4">3-hydroxy-2-methylbutyryl-CoA dehydrogenase</fullName>
    </submittedName>
</protein>
<keyword evidence="5" id="KW-1185">Reference proteome</keyword>
<name>A0A0C9LVE5_9FUNG</name>
<evidence type="ECO:0000256" key="3">
    <source>
        <dbReference type="RuleBase" id="RU000363"/>
    </source>
</evidence>
<dbReference type="Gene3D" id="3.40.50.720">
    <property type="entry name" value="NAD(P)-binding Rossmann-like Domain"/>
    <property type="match status" value="1"/>
</dbReference>
<evidence type="ECO:0000256" key="1">
    <source>
        <dbReference type="ARBA" id="ARBA00022857"/>
    </source>
</evidence>
<dbReference type="OrthoDB" id="3819888at2759"/>
<dbReference type="PANTHER" id="PTHR43658:SF8">
    <property type="entry name" value="17-BETA-HYDROXYSTEROID DEHYDROGENASE 14-RELATED"/>
    <property type="match status" value="1"/>
</dbReference>
<dbReference type="InterPro" id="IPR020904">
    <property type="entry name" value="Sc_DH/Rdtase_CS"/>
</dbReference>
<dbReference type="GO" id="GO:0016491">
    <property type="term" value="F:oxidoreductase activity"/>
    <property type="evidence" value="ECO:0007669"/>
    <property type="project" value="UniProtKB-KW"/>
</dbReference>
<dbReference type="EMBL" id="DF836419">
    <property type="protein sequence ID" value="GAN06635.1"/>
    <property type="molecule type" value="Genomic_DNA"/>
</dbReference>
<gene>
    <name evidence="4" type="ORF">MAM1_0130c06122</name>
</gene>
<dbReference type="Proteomes" id="UP000053815">
    <property type="component" value="Unassembled WGS sequence"/>
</dbReference>
<dbReference type="PANTHER" id="PTHR43658">
    <property type="entry name" value="SHORT-CHAIN DEHYDROGENASE/REDUCTASE"/>
    <property type="match status" value="1"/>
</dbReference>
<keyword evidence="2" id="KW-0560">Oxidoreductase</keyword>
<evidence type="ECO:0000313" key="5">
    <source>
        <dbReference type="Proteomes" id="UP000053815"/>
    </source>
</evidence>
<sequence length="279" mass="29384">MQIKGNTFIVTGGASGLGEATVRELVARGANVAVSTPVDEQYFTLANVQNKKIFDLNQEGAEEVAQSLGSSAFAAGKVDVTSEEAVRVALEKTVAKFGRIAGVVSAGGVASAAKTARRGKSAHTMTLDLFEFTVKVNLIGTFNVCKQVAQVMANQDAYNEDGERGVIINTASVAYQDGQPGQVAYSASKAGVVGMALPMARDLAPAGIRVMTIAPGIFETNMTAVMPDVAKQKIIKDSVFPARMGFPHEYAMLVCHIIENGMLNAEVIRIDNGSRLGKL</sequence>
<dbReference type="PRINTS" id="PR00081">
    <property type="entry name" value="GDHRDH"/>
</dbReference>
<evidence type="ECO:0000313" key="4">
    <source>
        <dbReference type="EMBL" id="GAN06635.1"/>
    </source>
</evidence>
<dbReference type="PRINTS" id="PR00080">
    <property type="entry name" value="SDRFAMILY"/>
</dbReference>
<reference evidence="4" key="1">
    <citation type="submission" date="2014-09" db="EMBL/GenBank/DDBJ databases">
        <title>Draft genome sequence of an oleaginous Mucoromycotina fungus Mucor ambiguus NBRC6742.</title>
        <authorList>
            <person name="Takeda I."/>
            <person name="Yamane N."/>
            <person name="Morita T."/>
            <person name="Tamano K."/>
            <person name="Machida M."/>
            <person name="Baker S."/>
            <person name="Koike H."/>
        </authorList>
    </citation>
    <scope>NUCLEOTIDE SEQUENCE</scope>
    <source>
        <strain evidence="4">NBRC 6742</strain>
    </source>
</reference>
<organism evidence="4">
    <name type="scientific">Mucor ambiguus</name>
    <dbReference type="NCBI Taxonomy" id="91626"/>
    <lineage>
        <taxon>Eukaryota</taxon>
        <taxon>Fungi</taxon>
        <taxon>Fungi incertae sedis</taxon>
        <taxon>Mucoromycota</taxon>
        <taxon>Mucoromycotina</taxon>
        <taxon>Mucoromycetes</taxon>
        <taxon>Mucorales</taxon>
        <taxon>Mucorineae</taxon>
        <taxon>Mucoraceae</taxon>
        <taxon>Mucor</taxon>
    </lineage>
</organism>
<dbReference type="Pfam" id="PF00106">
    <property type="entry name" value="adh_short"/>
    <property type="match status" value="1"/>
</dbReference>
<dbReference type="InterPro" id="IPR036291">
    <property type="entry name" value="NAD(P)-bd_dom_sf"/>
</dbReference>
<proteinExistence type="inferred from homology"/>
<keyword evidence="1" id="KW-0521">NADP</keyword>
<dbReference type="SUPFAM" id="SSF51735">
    <property type="entry name" value="NAD(P)-binding Rossmann-fold domains"/>
    <property type="match status" value="1"/>
</dbReference>